<reference evidence="2" key="1">
    <citation type="submission" date="2019-02" db="EMBL/GenBank/DDBJ databases">
        <authorList>
            <person name="Gruber-Vodicka R. H."/>
            <person name="Seah K. B. B."/>
        </authorList>
    </citation>
    <scope>NUCLEOTIDE SEQUENCE</scope>
    <source>
        <strain evidence="2">BECK_BZ131</strain>
    </source>
</reference>
<dbReference type="EMBL" id="CAADFE010000084">
    <property type="protein sequence ID" value="VFJ75676.1"/>
    <property type="molecule type" value="Genomic_DNA"/>
</dbReference>
<evidence type="ECO:0000313" key="2">
    <source>
        <dbReference type="EMBL" id="VFJ75676.1"/>
    </source>
</evidence>
<keyword evidence="1" id="KW-0812">Transmembrane</keyword>
<protein>
    <recommendedName>
        <fullName evidence="3">DUF1640 domain-containing protein</fullName>
    </recommendedName>
</protein>
<keyword evidence="1" id="KW-1133">Transmembrane helix</keyword>
<organism evidence="2">
    <name type="scientific">Candidatus Kentrum sp. FW</name>
    <dbReference type="NCBI Taxonomy" id="2126338"/>
    <lineage>
        <taxon>Bacteria</taxon>
        <taxon>Pseudomonadati</taxon>
        <taxon>Pseudomonadota</taxon>
        <taxon>Gammaproteobacteria</taxon>
        <taxon>Candidatus Kentrum</taxon>
    </lineage>
</organism>
<accession>A0A450U032</accession>
<keyword evidence="1" id="KW-0472">Membrane</keyword>
<evidence type="ECO:0000256" key="1">
    <source>
        <dbReference type="SAM" id="Phobius"/>
    </source>
</evidence>
<gene>
    <name evidence="2" type="ORF">BECKFW1821C_GA0114237_108410</name>
</gene>
<proteinExistence type="predicted"/>
<feature type="transmembrane region" description="Helical" evidence="1">
    <location>
        <begin position="65"/>
        <end position="88"/>
    </location>
</feature>
<sequence length="91" mass="10159">MTAITFDTHQFVSTLRNAKFTDEQAEAISRAFKDAQEQADVAKKADINRLHSEMKVEMKEMELRLITRIGVMIAVGITAAITIIPVIIKLA</sequence>
<evidence type="ECO:0008006" key="3">
    <source>
        <dbReference type="Google" id="ProtNLM"/>
    </source>
</evidence>
<dbReference type="AlphaFoldDB" id="A0A450U032"/>
<name>A0A450U032_9GAMM</name>